<reference evidence="9" key="2">
    <citation type="submission" date="2020-09" db="EMBL/GenBank/DDBJ databases">
        <authorList>
            <person name="Sun Q."/>
            <person name="Kim S."/>
        </authorList>
    </citation>
    <scope>NUCLEOTIDE SEQUENCE</scope>
    <source>
        <strain evidence="9">KCTC 32422</strain>
    </source>
</reference>
<dbReference type="AlphaFoldDB" id="A0A918R8K5"/>
<evidence type="ECO:0000256" key="5">
    <source>
        <dbReference type="ARBA" id="ARBA00022989"/>
    </source>
</evidence>
<dbReference type="GO" id="GO:0022857">
    <property type="term" value="F:transmembrane transporter activity"/>
    <property type="evidence" value="ECO:0007669"/>
    <property type="project" value="UniProtKB-UniRule"/>
</dbReference>
<evidence type="ECO:0000256" key="6">
    <source>
        <dbReference type="ARBA" id="ARBA00023136"/>
    </source>
</evidence>
<comment type="caution">
    <text evidence="7">Lacks conserved residue(s) required for the propagation of feature annotation.</text>
</comment>
<dbReference type="PANTHER" id="PTHR33362">
    <property type="entry name" value="SIALIC ACID TRAP TRANSPORTER PERMEASE PROTEIN SIAT-RELATED"/>
    <property type="match status" value="1"/>
</dbReference>
<sequence>MYANPETGMVGIAALVALLLLGVPIGAALGLIGILGLIVVIGFEPALIKAGVTTVETLTRYELGTLPLFILMAQLFFSANASRDLFDVAAKFLGHRRGGLAYASVAGCAGFGAINGSSLATAATIGMVALPEMRRRGYSDALATGTVAAGGTLGQMIPPSGALIVFGIIAEQSIGKLFTAAIIPGLTQALFYALVIWLLMRVRPDLAPASERATWSERWRALRRVADMLLLISFVIGGIAVGLFSPSEAAAVGAAGALAIAAWRKRLNRTMLFTAFDETLRTSGMILLVVIGALIFSVFVSVTGLAEAIGDAVTGLGLGPMATLVVVAILLLLLGSVLDGLALMLLTTPILLPVVTATGMSPIWFGIFLVRAMEIGFVHPPLGMNLYVIQGVAKDVSIARVFKGVAPFLASDLVHLFLLILFPALVMWLPGYLGQ</sequence>
<evidence type="ECO:0000256" key="2">
    <source>
        <dbReference type="ARBA" id="ARBA00022475"/>
    </source>
</evidence>
<dbReference type="GO" id="GO:0005886">
    <property type="term" value="C:plasma membrane"/>
    <property type="evidence" value="ECO:0007669"/>
    <property type="project" value="UniProtKB-SubCell"/>
</dbReference>
<evidence type="ECO:0000256" key="3">
    <source>
        <dbReference type="ARBA" id="ARBA00022519"/>
    </source>
</evidence>
<evidence type="ECO:0000256" key="1">
    <source>
        <dbReference type="ARBA" id="ARBA00004429"/>
    </source>
</evidence>
<feature type="transmembrane region" description="Helical" evidence="7">
    <location>
        <begin position="413"/>
        <end position="433"/>
    </location>
</feature>
<keyword evidence="3 7" id="KW-0997">Cell inner membrane</keyword>
<feature type="transmembrane region" description="Helical" evidence="7">
    <location>
        <begin position="285"/>
        <end position="306"/>
    </location>
</feature>
<keyword evidence="10" id="KW-1185">Reference proteome</keyword>
<name>A0A918R8K5_9SPHN</name>
<evidence type="ECO:0000313" key="10">
    <source>
        <dbReference type="Proteomes" id="UP000634139"/>
    </source>
</evidence>
<gene>
    <name evidence="9" type="ORF">GCM10011617_03210</name>
</gene>
<dbReference type="Pfam" id="PF06808">
    <property type="entry name" value="DctM"/>
    <property type="match status" value="1"/>
</dbReference>
<accession>A0A918R8K5</accession>
<dbReference type="RefSeq" id="WP_229822048.1">
    <property type="nucleotide sequence ID" value="NZ_BMZD01000001.1"/>
</dbReference>
<reference evidence="9" key="1">
    <citation type="journal article" date="2014" name="Int. J. Syst. Evol. Microbiol.">
        <title>Complete genome sequence of Corynebacterium casei LMG S-19264T (=DSM 44701T), isolated from a smear-ripened cheese.</title>
        <authorList>
            <consortium name="US DOE Joint Genome Institute (JGI-PGF)"/>
            <person name="Walter F."/>
            <person name="Albersmeier A."/>
            <person name="Kalinowski J."/>
            <person name="Ruckert C."/>
        </authorList>
    </citation>
    <scope>NUCLEOTIDE SEQUENCE</scope>
    <source>
        <strain evidence="9">KCTC 32422</strain>
    </source>
</reference>
<feature type="transmembrane region" description="Helical" evidence="7">
    <location>
        <begin position="221"/>
        <end position="243"/>
    </location>
</feature>
<feature type="transmembrane region" description="Helical" evidence="7">
    <location>
        <begin position="142"/>
        <end position="169"/>
    </location>
</feature>
<evidence type="ECO:0000256" key="4">
    <source>
        <dbReference type="ARBA" id="ARBA00022692"/>
    </source>
</evidence>
<keyword evidence="4 7" id="KW-0812">Transmembrane</keyword>
<feature type="transmembrane region" description="Helical" evidence="7">
    <location>
        <begin position="181"/>
        <end position="200"/>
    </location>
</feature>
<comment type="function">
    <text evidence="7">Part of the tripartite ATP-independent periplasmic (TRAP) transport system.</text>
</comment>
<comment type="similarity">
    <text evidence="7">Belongs to the TRAP transporter large permease family.</text>
</comment>
<organism evidence="9 10">
    <name type="scientific">Novosphingobium arvoryzae</name>
    <dbReference type="NCBI Taxonomy" id="1256514"/>
    <lineage>
        <taxon>Bacteria</taxon>
        <taxon>Pseudomonadati</taxon>
        <taxon>Pseudomonadota</taxon>
        <taxon>Alphaproteobacteria</taxon>
        <taxon>Sphingomonadales</taxon>
        <taxon>Sphingomonadaceae</taxon>
        <taxon>Novosphingobium</taxon>
    </lineage>
</organism>
<dbReference type="EMBL" id="BMZD01000001">
    <property type="protein sequence ID" value="GGZ87804.1"/>
    <property type="molecule type" value="Genomic_DNA"/>
</dbReference>
<keyword evidence="6 7" id="KW-0472">Membrane</keyword>
<feature type="transmembrane region" description="Helical" evidence="7">
    <location>
        <begin position="350"/>
        <end position="370"/>
    </location>
</feature>
<dbReference type="InterPro" id="IPR004681">
    <property type="entry name" value="TRAP_DctM"/>
</dbReference>
<protein>
    <recommendedName>
        <fullName evidence="7">TRAP transporter large permease protein</fullName>
    </recommendedName>
</protein>
<dbReference type="PIRSF" id="PIRSF006066">
    <property type="entry name" value="HI0050"/>
    <property type="match status" value="1"/>
</dbReference>
<feature type="transmembrane region" description="Helical" evidence="7">
    <location>
        <begin position="318"/>
        <end position="338"/>
    </location>
</feature>
<evidence type="ECO:0000259" key="8">
    <source>
        <dbReference type="Pfam" id="PF06808"/>
    </source>
</evidence>
<keyword evidence="2" id="KW-1003">Cell membrane</keyword>
<comment type="subunit">
    <text evidence="7">The complex comprises the extracytoplasmic solute receptor protein and the two transmembrane proteins.</text>
</comment>
<dbReference type="NCBIfam" id="TIGR00786">
    <property type="entry name" value="dctM"/>
    <property type="match status" value="1"/>
</dbReference>
<feature type="transmembrane region" description="Helical" evidence="7">
    <location>
        <begin position="12"/>
        <end position="43"/>
    </location>
</feature>
<evidence type="ECO:0000313" key="9">
    <source>
        <dbReference type="EMBL" id="GGZ87804.1"/>
    </source>
</evidence>
<comment type="caution">
    <text evidence="9">The sequence shown here is derived from an EMBL/GenBank/DDBJ whole genome shotgun (WGS) entry which is preliminary data.</text>
</comment>
<proteinExistence type="inferred from homology"/>
<feature type="transmembrane region" description="Helical" evidence="7">
    <location>
        <begin position="63"/>
        <end position="81"/>
    </location>
</feature>
<dbReference type="Proteomes" id="UP000634139">
    <property type="component" value="Unassembled WGS sequence"/>
</dbReference>
<keyword evidence="7" id="KW-0813">Transport</keyword>
<evidence type="ECO:0000256" key="7">
    <source>
        <dbReference type="RuleBase" id="RU369079"/>
    </source>
</evidence>
<keyword evidence="5 7" id="KW-1133">Transmembrane helix</keyword>
<comment type="subcellular location">
    <subcellularLocation>
        <location evidence="1 7">Cell inner membrane</location>
        <topology evidence="1 7">Multi-pass membrane protein</topology>
    </subcellularLocation>
</comment>
<feature type="domain" description="TRAP C4-dicarboxylate transport system permease DctM subunit" evidence="8">
    <location>
        <begin position="13"/>
        <end position="425"/>
    </location>
</feature>
<feature type="transmembrane region" description="Helical" evidence="7">
    <location>
        <begin position="101"/>
        <end position="130"/>
    </location>
</feature>
<dbReference type="InterPro" id="IPR010656">
    <property type="entry name" value="DctM"/>
</dbReference>
<dbReference type="PANTHER" id="PTHR33362:SF5">
    <property type="entry name" value="C4-DICARBOXYLATE TRAP TRANSPORTER LARGE PERMEASE PROTEIN DCTM"/>
    <property type="match status" value="1"/>
</dbReference>